<evidence type="ECO:0000259" key="9">
    <source>
        <dbReference type="PROSITE" id="PS50850"/>
    </source>
</evidence>
<evidence type="ECO:0000313" key="13">
    <source>
        <dbReference type="Proteomes" id="UP000275024"/>
    </source>
</evidence>
<feature type="domain" description="Major facilitator superfamily (MFS) profile" evidence="9">
    <location>
        <begin position="35"/>
        <end position="440"/>
    </location>
</feature>
<keyword evidence="5 8" id="KW-1133">Transmembrane helix</keyword>
<evidence type="ECO:0000256" key="4">
    <source>
        <dbReference type="ARBA" id="ARBA00022692"/>
    </source>
</evidence>
<dbReference type="GO" id="GO:0022857">
    <property type="term" value="F:transmembrane transporter activity"/>
    <property type="evidence" value="ECO:0007669"/>
    <property type="project" value="InterPro"/>
</dbReference>
<reference evidence="12 13" key="1">
    <citation type="submission" date="2018-09" db="EMBL/GenBank/DDBJ databases">
        <title>Streptomyces sp. nov. DS1-2, an endophytic actinomycete isolated from roots of Dendrobium scabrilingue.</title>
        <authorList>
            <person name="Kuncharoen N."/>
            <person name="Kudo T."/>
            <person name="Ohkuma M."/>
            <person name="Yuki M."/>
            <person name="Tanasupawat S."/>
        </authorList>
    </citation>
    <scope>NUCLEOTIDE SEQUENCE [LARGE SCALE GENOMIC DNA]</scope>
    <source>
        <strain evidence="10 13">AZ1-7</strain>
        <strain evidence="11 12">DS1-2</strain>
    </source>
</reference>
<keyword evidence="6 8" id="KW-0472">Membrane</keyword>
<dbReference type="Pfam" id="PF05977">
    <property type="entry name" value="MFS_3"/>
    <property type="match status" value="1"/>
</dbReference>
<dbReference type="PANTHER" id="PTHR23513">
    <property type="entry name" value="INTEGRAL MEMBRANE EFFLUX PROTEIN-RELATED"/>
    <property type="match status" value="1"/>
</dbReference>
<evidence type="ECO:0000256" key="6">
    <source>
        <dbReference type="ARBA" id="ARBA00023136"/>
    </source>
</evidence>
<feature type="transmembrane region" description="Helical" evidence="8">
    <location>
        <begin position="295"/>
        <end position="318"/>
    </location>
</feature>
<dbReference type="AlphaFoldDB" id="A0A3A9WHW4"/>
<feature type="transmembrane region" description="Helical" evidence="8">
    <location>
        <begin position="196"/>
        <end position="216"/>
    </location>
</feature>
<dbReference type="Proteomes" id="UP000275024">
    <property type="component" value="Unassembled WGS sequence"/>
</dbReference>
<name>A0A3A9WHW4_9ACTN</name>
<evidence type="ECO:0000256" key="1">
    <source>
        <dbReference type="ARBA" id="ARBA00004651"/>
    </source>
</evidence>
<dbReference type="EMBL" id="RBDX01000025">
    <property type="protein sequence ID" value="RKN05697.1"/>
    <property type="molecule type" value="Genomic_DNA"/>
</dbReference>
<dbReference type="InterPro" id="IPR010290">
    <property type="entry name" value="TM_effector"/>
</dbReference>
<dbReference type="CDD" id="cd06173">
    <property type="entry name" value="MFS_MefA_like"/>
    <property type="match status" value="1"/>
</dbReference>
<evidence type="ECO:0000256" key="2">
    <source>
        <dbReference type="ARBA" id="ARBA00022448"/>
    </source>
</evidence>
<dbReference type="SUPFAM" id="SSF103473">
    <property type="entry name" value="MFS general substrate transporter"/>
    <property type="match status" value="1"/>
</dbReference>
<organism evidence="10 13">
    <name type="scientific">Streptomyces radicis</name>
    <dbReference type="NCBI Taxonomy" id="1750517"/>
    <lineage>
        <taxon>Bacteria</taxon>
        <taxon>Bacillati</taxon>
        <taxon>Actinomycetota</taxon>
        <taxon>Actinomycetes</taxon>
        <taxon>Kitasatosporales</taxon>
        <taxon>Streptomycetaceae</taxon>
        <taxon>Streptomyces</taxon>
    </lineage>
</organism>
<dbReference type="InterPro" id="IPR020846">
    <property type="entry name" value="MFS_dom"/>
</dbReference>
<dbReference type="Proteomes" id="UP000268652">
    <property type="component" value="Unassembled WGS sequence"/>
</dbReference>
<feature type="transmembrane region" description="Helical" evidence="8">
    <location>
        <begin position="417"/>
        <end position="436"/>
    </location>
</feature>
<feature type="region of interest" description="Disordered" evidence="7">
    <location>
        <begin position="223"/>
        <end position="250"/>
    </location>
</feature>
<gene>
    <name evidence="11" type="ORF">D7318_23890</name>
    <name evidence="10" type="ORF">D7319_24525</name>
</gene>
<evidence type="ECO:0000313" key="10">
    <source>
        <dbReference type="EMBL" id="RKN05697.1"/>
    </source>
</evidence>
<evidence type="ECO:0000256" key="8">
    <source>
        <dbReference type="SAM" id="Phobius"/>
    </source>
</evidence>
<feature type="transmembrane region" description="Helical" evidence="8">
    <location>
        <begin position="68"/>
        <end position="92"/>
    </location>
</feature>
<evidence type="ECO:0000256" key="3">
    <source>
        <dbReference type="ARBA" id="ARBA00022475"/>
    </source>
</evidence>
<dbReference type="OrthoDB" id="5145753at2"/>
<evidence type="ECO:0000313" key="12">
    <source>
        <dbReference type="Proteomes" id="UP000268652"/>
    </source>
</evidence>
<accession>A0A3A9WHW4</accession>
<dbReference type="PROSITE" id="PS50850">
    <property type="entry name" value="MFS"/>
    <property type="match status" value="1"/>
</dbReference>
<feature type="transmembrane region" description="Helical" evidence="8">
    <location>
        <begin position="104"/>
        <end position="125"/>
    </location>
</feature>
<dbReference type="InterPro" id="IPR036259">
    <property type="entry name" value="MFS_trans_sf"/>
</dbReference>
<evidence type="ECO:0000313" key="11">
    <source>
        <dbReference type="EMBL" id="RKN17537.1"/>
    </source>
</evidence>
<dbReference type="Gene3D" id="1.20.1250.20">
    <property type="entry name" value="MFS general substrate transporter like domains"/>
    <property type="match status" value="1"/>
</dbReference>
<proteinExistence type="predicted"/>
<dbReference type="RefSeq" id="WP_120699251.1">
    <property type="nucleotide sequence ID" value="NZ_RBDX01000025.1"/>
</dbReference>
<keyword evidence="4 8" id="KW-0812">Transmembrane</keyword>
<comment type="caution">
    <text evidence="10">The sequence shown here is derived from an EMBL/GenBank/DDBJ whole genome shotgun (WGS) entry which is preliminary data.</text>
</comment>
<evidence type="ECO:0000256" key="5">
    <source>
        <dbReference type="ARBA" id="ARBA00022989"/>
    </source>
</evidence>
<dbReference type="PANTHER" id="PTHR23513:SF11">
    <property type="entry name" value="STAPHYLOFERRIN A TRANSPORTER"/>
    <property type="match status" value="1"/>
</dbReference>
<comment type="subcellular location">
    <subcellularLocation>
        <location evidence="1">Cell membrane</location>
        <topology evidence="1">Multi-pass membrane protein</topology>
    </subcellularLocation>
</comment>
<protein>
    <submittedName>
        <fullName evidence="10">MFS transporter</fullName>
    </submittedName>
</protein>
<feature type="compositionally biased region" description="Basic and acidic residues" evidence="7">
    <location>
        <begin position="231"/>
        <end position="242"/>
    </location>
</feature>
<feature type="transmembrane region" description="Helical" evidence="8">
    <location>
        <begin position="330"/>
        <end position="358"/>
    </location>
</feature>
<dbReference type="GO" id="GO:0005886">
    <property type="term" value="C:plasma membrane"/>
    <property type="evidence" value="ECO:0007669"/>
    <property type="project" value="UniProtKB-SubCell"/>
</dbReference>
<dbReference type="EMBL" id="RBDY01000023">
    <property type="protein sequence ID" value="RKN17537.1"/>
    <property type="molecule type" value="Genomic_DNA"/>
</dbReference>
<keyword evidence="12" id="KW-1185">Reference proteome</keyword>
<sequence length="472" mass="46866">MASPASRLVPSLPRLSPAALTTGSRSPWRSLRTPSMRWWSAANLVSNAGTWMQLTVQNLLVLQVTGSAAMTGLSLAVQAGPGLLLGLLGGAAVDRWPRKRTATLSQAGLGTVALVTAGLVAFGALSVPALLTLAAVTGVIATVDAPATALLGNDLVPTKDVPSAIALGSAVHSVGRLAGTALAGVAMVAFGPAAAFVANGLSFAFVASVIPFLRLIDKSGEPGARPVTAEKPAEKTAEKTAEAEPEGSDGTAREGLRYFMRRPRLVALAAITGLGAVFGRNYALTLAVLVTGPLAAGAGAFGTVSTALAVGGIVGALLAGVLQRPSVRMVAALAGIGAVLQIAAGLTPTLALLIALVIPMAVVESVSDTAGTTVLQTDPPAHMRGRVLGVWRSLSTGWGLIGPPAIGLLMELAGARAALVVGGLVIATAAGAGLLVHSRRTTPATPAVSLTKATNAPKAPAAQAPAPLAAAA</sequence>
<feature type="transmembrane region" description="Helical" evidence="8">
    <location>
        <begin position="265"/>
        <end position="283"/>
    </location>
</feature>
<evidence type="ECO:0000256" key="7">
    <source>
        <dbReference type="SAM" id="MobiDB-lite"/>
    </source>
</evidence>
<keyword evidence="3" id="KW-1003">Cell membrane</keyword>
<keyword evidence="2" id="KW-0813">Transport</keyword>